<dbReference type="Gene3D" id="3.40.50.620">
    <property type="entry name" value="HUPs"/>
    <property type="match status" value="1"/>
</dbReference>
<dbReference type="PANTHER" id="PTHR10055">
    <property type="entry name" value="TRYPTOPHANYL-TRNA SYNTHETASE"/>
    <property type="match status" value="1"/>
</dbReference>
<name>X0U689_9ZZZZ</name>
<dbReference type="GO" id="GO:0006436">
    <property type="term" value="P:tryptophanyl-tRNA aminoacylation"/>
    <property type="evidence" value="ECO:0007669"/>
    <property type="project" value="TreeGrafter"/>
</dbReference>
<protein>
    <recommendedName>
        <fullName evidence="1">Tryptophanyl-tRNA synthetase</fullName>
    </recommendedName>
</protein>
<organism evidence="2">
    <name type="scientific">marine sediment metagenome</name>
    <dbReference type="NCBI Taxonomy" id="412755"/>
    <lineage>
        <taxon>unclassified sequences</taxon>
        <taxon>metagenomes</taxon>
        <taxon>ecological metagenomes</taxon>
    </lineage>
</organism>
<dbReference type="InterPro" id="IPR014729">
    <property type="entry name" value="Rossmann-like_a/b/a_fold"/>
</dbReference>
<dbReference type="EMBL" id="BARS01022510">
    <property type="protein sequence ID" value="GAG01075.1"/>
    <property type="molecule type" value="Genomic_DNA"/>
</dbReference>
<dbReference type="GO" id="GO:0005737">
    <property type="term" value="C:cytoplasm"/>
    <property type="evidence" value="ECO:0007669"/>
    <property type="project" value="TreeGrafter"/>
</dbReference>
<dbReference type="PANTHER" id="PTHR10055:SF5">
    <property type="entry name" value="TRYPTOPHAN--TRNA LIGASE"/>
    <property type="match status" value="1"/>
</dbReference>
<reference evidence="2" key="1">
    <citation type="journal article" date="2014" name="Front. Microbiol.">
        <title>High frequency of phylogenetically diverse reductive dehalogenase-homologous genes in deep subseafloor sedimentary metagenomes.</title>
        <authorList>
            <person name="Kawai M."/>
            <person name="Futagami T."/>
            <person name="Toyoda A."/>
            <person name="Takaki Y."/>
            <person name="Nishi S."/>
            <person name="Hori S."/>
            <person name="Arai W."/>
            <person name="Tsubouchi T."/>
            <person name="Morono Y."/>
            <person name="Uchiyama I."/>
            <person name="Ito T."/>
            <person name="Fujiyama A."/>
            <person name="Inagaki F."/>
            <person name="Takami H."/>
        </authorList>
    </citation>
    <scope>NUCLEOTIDE SEQUENCE</scope>
    <source>
        <strain evidence="2">Expedition CK06-06</strain>
    </source>
</reference>
<dbReference type="AlphaFoldDB" id="X0U689"/>
<gene>
    <name evidence="2" type="ORF">S01H1_35982</name>
</gene>
<evidence type="ECO:0000313" key="2">
    <source>
        <dbReference type="EMBL" id="GAG01075.1"/>
    </source>
</evidence>
<sequence length="76" mass="8920">MTEEATITPWEVSGEIDYKKLIRKFGIKPLPSLSKVFNDNILFRRKAVFAHRDFEKILDCIKNRKKFVMMTGLMPS</sequence>
<feature type="non-terminal residue" evidence="2">
    <location>
        <position position="76"/>
    </location>
</feature>
<comment type="caution">
    <text evidence="2">The sequence shown here is derived from an EMBL/GenBank/DDBJ whole genome shotgun (WGS) entry which is preliminary data.</text>
</comment>
<dbReference type="SUPFAM" id="SSF52374">
    <property type="entry name" value="Nucleotidylyl transferase"/>
    <property type="match status" value="1"/>
</dbReference>
<proteinExistence type="predicted"/>
<evidence type="ECO:0000256" key="1">
    <source>
        <dbReference type="ARBA" id="ARBA00030268"/>
    </source>
</evidence>
<accession>X0U689</accession>
<dbReference type="GO" id="GO:0004830">
    <property type="term" value="F:tryptophan-tRNA ligase activity"/>
    <property type="evidence" value="ECO:0007669"/>
    <property type="project" value="TreeGrafter"/>
</dbReference>